<comment type="caution">
    <text evidence="2">The sequence shown here is derived from an EMBL/GenBank/DDBJ whole genome shotgun (WGS) entry which is preliminary data.</text>
</comment>
<gene>
    <name evidence="2" type="ORF">LMG32289_05605</name>
</gene>
<accession>A0ABN7ZHC0</accession>
<keyword evidence="3" id="KW-1185">Reference proteome</keyword>
<keyword evidence="1" id="KW-0472">Membrane</keyword>
<evidence type="ECO:0000313" key="3">
    <source>
        <dbReference type="Proteomes" id="UP000706525"/>
    </source>
</evidence>
<name>A0ABN7ZHC0_9BURK</name>
<keyword evidence="1" id="KW-0812">Transmembrane</keyword>
<feature type="transmembrane region" description="Helical" evidence="1">
    <location>
        <begin position="32"/>
        <end position="50"/>
    </location>
</feature>
<reference evidence="2 3" key="1">
    <citation type="submission" date="2021-08" db="EMBL/GenBank/DDBJ databases">
        <authorList>
            <person name="Peeters C."/>
        </authorList>
    </citation>
    <scope>NUCLEOTIDE SEQUENCE [LARGE SCALE GENOMIC DNA]</scope>
    <source>
        <strain evidence="2 3">LMG 32289</strain>
    </source>
</reference>
<dbReference type="EMBL" id="CAJZAG010000012">
    <property type="protein sequence ID" value="CAG9184395.1"/>
    <property type="molecule type" value="Genomic_DNA"/>
</dbReference>
<evidence type="ECO:0000313" key="2">
    <source>
        <dbReference type="EMBL" id="CAG9184395.1"/>
    </source>
</evidence>
<evidence type="ECO:0000256" key="1">
    <source>
        <dbReference type="SAM" id="Phobius"/>
    </source>
</evidence>
<sequence length="230" mass="24385">MYLLANVLNIVLTLVGVVFLNSGWAFRHEGVPPYVVMAAVGVILSSNGSVMVWDRMRASKRAGRTKKRSDYVLLACGAIVLFEGLAGLQVAFAYASTQPAVAQHAQASAHDLYYVTRCERESAACWYAAAATASTAFGVASVPLMAPRGTFDTAQMQAVLRRATALLKTEASGDAMRAYHTRDRACARSILCSVTLGRQTAKAAASLQQTAAAMALLAERALPAVESKAP</sequence>
<protein>
    <submittedName>
        <fullName evidence="2">Uncharacterized protein</fullName>
    </submittedName>
</protein>
<keyword evidence="1" id="KW-1133">Transmembrane helix</keyword>
<organism evidence="2 3">
    <name type="scientific">Cupriavidus pampae</name>
    <dbReference type="NCBI Taxonomy" id="659251"/>
    <lineage>
        <taxon>Bacteria</taxon>
        <taxon>Pseudomonadati</taxon>
        <taxon>Pseudomonadota</taxon>
        <taxon>Betaproteobacteria</taxon>
        <taxon>Burkholderiales</taxon>
        <taxon>Burkholderiaceae</taxon>
        <taxon>Cupriavidus</taxon>
    </lineage>
</organism>
<feature type="transmembrane region" description="Helical" evidence="1">
    <location>
        <begin position="71"/>
        <end position="95"/>
    </location>
</feature>
<dbReference type="Proteomes" id="UP000706525">
    <property type="component" value="Unassembled WGS sequence"/>
</dbReference>
<feature type="transmembrane region" description="Helical" evidence="1">
    <location>
        <begin position="7"/>
        <end position="26"/>
    </location>
</feature>
<proteinExistence type="predicted"/>